<accession>A0A381WL03</accession>
<dbReference type="Gene3D" id="3.30.1330.40">
    <property type="entry name" value="RutC-like"/>
    <property type="match status" value="1"/>
</dbReference>
<gene>
    <name evidence="1" type="ORF">METZ01_LOCUS105417</name>
</gene>
<organism evidence="1">
    <name type="scientific">marine metagenome</name>
    <dbReference type="NCBI Taxonomy" id="408172"/>
    <lineage>
        <taxon>unclassified sequences</taxon>
        <taxon>metagenomes</taxon>
        <taxon>ecological metagenomes</taxon>
    </lineage>
</organism>
<dbReference type="InterPro" id="IPR035959">
    <property type="entry name" value="RutC-like_sf"/>
</dbReference>
<dbReference type="Pfam" id="PF01042">
    <property type="entry name" value="Ribonuc_L-PSP"/>
    <property type="match status" value="1"/>
</dbReference>
<dbReference type="GO" id="GO:0019239">
    <property type="term" value="F:deaminase activity"/>
    <property type="evidence" value="ECO:0007669"/>
    <property type="project" value="TreeGrafter"/>
</dbReference>
<name>A0A381WL03_9ZZZZ</name>
<dbReference type="PANTHER" id="PTHR11803">
    <property type="entry name" value="2-IMINOBUTANOATE/2-IMINOPROPANOATE DEAMINASE RIDA"/>
    <property type="match status" value="1"/>
</dbReference>
<evidence type="ECO:0000313" key="1">
    <source>
        <dbReference type="EMBL" id="SVA52563.1"/>
    </source>
</evidence>
<dbReference type="EMBL" id="UINC01011982">
    <property type="protein sequence ID" value="SVA52563.1"/>
    <property type="molecule type" value="Genomic_DNA"/>
</dbReference>
<dbReference type="AlphaFoldDB" id="A0A381WL03"/>
<dbReference type="SUPFAM" id="SSF55298">
    <property type="entry name" value="YjgF-like"/>
    <property type="match status" value="1"/>
</dbReference>
<reference evidence="1" key="1">
    <citation type="submission" date="2018-05" db="EMBL/GenBank/DDBJ databases">
        <authorList>
            <person name="Lanie J.A."/>
            <person name="Ng W.-L."/>
            <person name="Kazmierczak K.M."/>
            <person name="Andrzejewski T.M."/>
            <person name="Davidsen T.M."/>
            <person name="Wayne K.J."/>
            <person name="Tettelin H."/>
            <person name="Glass J.I."/>
            <person name="Rusch D."/>
            <person name="Podicherti R."/>
            <person name="Tsui H.-C.T."/>
            <person name="Winkler M.E."/>
        </authorList>
    </citation>
    <scope>NUCLEOTIDE SEQUENCE</scope>
</reference>
<evidence type="ECO:0008006" key="2">
    <source>
        <dbReference type="Google" id="ProtNLM"/>
    </source>
</evidence>
<dbReference type="GO" id="GO:0005829">
    <property type="term" value="C:cytosol"/>
    <property type="evidence" value="ECO:0007669"/>
    <property type="project" value="TreeGrafter"/>
</dbReference>
<protein>
    <recommendedName>
        <fullName evidence="2">RidA family protein</fullName>
    </recommendedName>
</protein>
<sequence>MPKITLCPAHLNFQPRPTYPYAPGTAGGGFVFTAGQVAWDETGEVTGIGDVVVQTEQTLHNVLSVLAEGGASPEDVLKCTVYLKNIEDFQKMNDVFSRIFGEMPPARTTVQAHLAEPTMLVEIEAIAFVGES</sequence>
<dbReference type="CDD" id="cd00448">
    <property type="entry name" value="YjgF_YER057c_UK114_family"/>
    <property type="match status" value="1"/>
</dbReference>
<dbReference type="InterPro" id="IPR006175">
    <property type="entry name" value="YjgF/YER057c/UK114"/>
</dbReference>
<proteinExistence type="predicted"/>
<dbReference type="PANTHER" id="PTHR11803:SF39">
    <property type="entry name" value="2-IMINOBUTANOATE_2-IMINOPROPANOATE DEAMINASE"/>
    <property type="match status" value="1"/>
</dbReference>